<comment type="caution">
    <text evidence="1">The sequence shown here is derived from an EMBL/GenBank/DDBJ whole genome shotgun (WGS) entry which is preliminary data.</text>
</comment>
<keyword evidence="2" id="KW-1185">Reference proteome</keyword>
<proteinExistence type="predicted"/>
<evidence type="ECO:0000313" key="1">
    <source>
        <dbReference type="EMBL" id="MEC4294715.1"/>
    </source>
</evidence>
<dbReference type="InterPro" id="IPR011335">
    <property type="entry name" value="Restrct_endonuc-II-like"/>
</dbReference>
<dbReference type="Gene3D" id="3.40.960.10">
    <property type="entry name" value="VSR Endonuclease"/>
    <property type="match status" value="1"/>
</dbReference>
<dbReference type="EMBL" id="JAYMFH010000005">
    <property type="protein sequence ID" value="MEC4294715.1"/>
    <property type="molecule type" value="Genomic_DNA"/>
</dbReference>
<name>A0ABU6IY51_9ACTN</name>
<dbReference type="Proteomes" id="UP001343724">
    <property type="component" value="Unassembled WGS sequence"/>
</dbReference>
<evidence type="ECO:0000313" key="2">
    <source>
        <dbReference type="Proteomes" id="UP001343724"/>
    </source>
</evidence>
<sequence length="217" mass="24333">MASPEYLFLRAAKTLPPVHLIAFGYALCGTYYLSGPDQRTSLSSTSKLARYLNRCEGMHGIKRARLALRHVLDDAASAREAATAMKLTLPCRMGGYGLPHPTLNKRIDLPTQARTALGKSHVRIDLGWTAIKTGIEYDSDQWHTGSARIARDSRRRNELASLNFDIITITNDEMKSVVDMDRIAKTLAKKLHVRTRPAVKDYERLKADLRDILEGWA</sequence>
<protein>
    <recommendedName>
        <fullName evidence="3">DUF559 domain-containing protein</fullName>
    </recommendedName>
</protein>
<dbReference type="RefSeq" id="WP_326454547.1">
    <property type="nucleotide sequence ID" value="NZ_JAYMFH010000005.1"/>
</dbReference>
<evidence type="ECO:0008006" key="3">
    <source>
        <dbReference type="Google" id="ProtNLM"/>
    </source>
</evidence>
<dbReference type="SUPFAM" id="SSF52980">
    <property type="entry name" value="Restriction endonuclease-like"/>
    <property type="match status" value="1"/>
</dbReference>
<gene>
    <name evidence="1" type="ORF">VJ920_05290</name>
</gene>
<reference evidence="1 2" key="1">
    <citation type="submission" date="2024-01" db="EMBL/GenBank/DDBJ databases">
        <title>novel species in genus Adlercreutzia.</title>
        <authorList>
            <person name="Liu X."/>
        </authorList>
    </citation>
    <scope>NUCLEOTIDE SEQUENCE [LARGE SCALE GENOMIC DNA]</scope>
    <source>
        <strain evidence="1 2">R22</strain>
    </source>
</reference>
<organism evidence="1 2">
    <name type="scientific">Adlercreutzia shanghongiae</name>
    <dbReference type="NCBI Taxonomy" id="3111773"/>
    <lineage>
        <taxon>Bacteria</taxon>
        <taxon>Bacillati</taxon>
        <taxon>Actinomycetota</taxon>
        <taxon>Coriobacteriia</taxon>
        <taxon>Eggerthellales</taxon>
        <taxon>Eggerthellaceae</taxon>
        <taxon>Adlercreutzia</taxon>
    </lineage>
</organism>
<accession>A0ABU6IY51</accession>